<keyword evidence="5 8" id="KW-0378">Hydrolase</keyword>
<dbReference type="PANTHER" id="PTHR30447">
    <property type="entry name" value="FRUCTOSE-1,6-BISPHOSPHATASE CLASS 2"/>
    <property type="match status" value="1"/>
</dbReference>
<dbReference type="SUPFAM" id="SSF56655">
    <property type="entry name" value="Carbohydrate phosphatase"/>
    <property type="match status" value="1"/>
</dbReference>
<evidence type="ECO:0000313" key="9">
    <source>
        <dbReference type="Proteomes" id="UP000345637"/>
    </source>
</evidence>
<reference evidence="8 9" key="1">
    <citation type="submission" date="2019-03" db="EMBL/GenBank/DDBJ databases">
        <authorList>
            <consortium name="Pathogen Informatics"/>
        </authorList>
    </citation>
    <scope>NUCLEOTIDE SEQUENCE [LARGE SCALE GENOMIC DNA]</scope>
    <source>
        <strain evidence="8 9">NCTC12998</strain>
    </source>
</reference>
<evidence type="ECO:0000313" key="8">
    <source>
        <dbReference type="EMBL" id="VFS70281.1"/>
    </source>
</evidence>
<evidence type="ECO:0000256" key="3">
    <source>
        <dbReference type="ARBA" id="ARBA00013093"/>
    </source>
</evidence>
<accession>A0A485BBW8</accession>
<dbReference type="GO" id="GO:0030388">
    <property type="term" value="P:fructose 1,6-bisphosphate metabolic process"/>
    <property type="evidence" value="ECO:0007669"/>
    <property type="project" value="TreeGrafter"/>
</dbReference>
<evidence type="ECO:0000256" key="7">
    <source>
        <dbReference type="ARBA" id="ARBA00023277"/>
    </source>
</evidence>
<dbReference type="Proteomes" id="UP000345637">
    <property type="component" value="Unassembled WGS sequence"/>
</dbReference>
<keyword evidence="4" id="KW-0479">Metal-binding</keyword>
<dbReference type="GO" id="GO:0006094">
    <property type="term" value="P:gluconeogenesis"/>
    <property type="evidence" value="ECO:0007669"/>
    <property type="project" value="InterPro"/>
</dbReference>
<evidence type="ECO:0000256" key="1">
    <source>
        <dbReference type="ARBA" id="ARBA00001273"/>
    </source>
</evidence>
<name>A0A485BBW8_RAOPL</name>
<sequence length="71" mass="7818">MSVQGQKGAIDLNLPLAENLRNVAAALNKPLAELTVTILAKPRHDAVIAELPAVGRSRPSPFRMAMWQRRF</sequence>
<dbReference type="GO" id="GO:0046872">
    <property type="term" value="F:metal ion binding"/>
    <property type="evidence" value="ECO:0007669"/>
    <property type="project" value="UniProtKB-KW"/>
</dbReference>
<proteinExistence type="inferred from homology"/>
<protein>
    <recommendedName>
        <fullName evidence="3">fructose-bisphosphatase</fullName>
        <ecNumber evidence="3">3.1.3.11</ecNumber>
    </recommendedName>
</protein>
<evidence type="ECO:0000256" key="6">
    <source>
        <dbReference type="ARBA" id="ARBA00023211"/>
    </source>
</evidence>
<dbReference type="Pfam" id="PF03320">
    <property type="entry name" value="FBPase_glpX"/>
    <property type="match status" value="1"/>
</dbReference>
<keyword evidence="6" id="KW-0464">Manganese</keyword>
<dbReference type="EC" id="3.1.3.11" evidence="3"/>
<keyword evidence="7" id="KW-0119">Carbohydrate metabolism</keyword>
<gene>
    <name evidence="8" type="primary">glpX_2</name>
    <name evidence="8" type="ORF">NCTC12998_03786</name>
</gene>
<dbReference type="Gene3D" id="3.40.190.90">
    <property type="match status" value="1"/>
</dbReference>
<evidence type="ECO:0000256" key="4">
    <source>
        <dbReference type="ARBA" id="ARBA00022723"/>
    </source>
</evidence>
<evidence type="ECO:0000256" key="5">
    <source>
        <dbReference type="ARBA" id="ARBA00022801"/>
    </source>
</evidence>
<comment type="catalytic activity">
    <reaction evidence="1">
        <text>beta-D-fructose 1,6-bisphosphate + H2O = beta-D-fructose 6-phosphate + phosphate</text>
        <dbReference type="Rhea" id="RHEA:11064"/>
        <dbReference type="ChEBI" id="CHEBI:15377"/>
        <dbReference type="ChEBI" id="CHEBI:32966"/>
        <dbReference type="ChEBI" id="CHEBI:43474"/>
        <dbReference type="ChEBI" id="CHEBI:57634"/>
        <dbReference type="EC" id="3.1.3.11"/>
    </reaction>
</comment>
<dbReference type="GO" id="GO:0005829">
    <property type="term" value="C:cytosol"/>
    <property type="evidence" value="ECO:0007669"/>
    <property type="project" value="TreeGrafter"/>
</dbReference>
<dbReference type="GO" id="GO:0006071">
    <property type="term" value="P:glycerol metabolic process"/>
    <property type="evidence" value="ECO:0007669"/>
    <property type="project" value="InterPro"/>
</dbReference>
<dbReference type="GO" id="GO:0042132">
    <property type="term" value="F:fructose 1,6-bisphosphate 1-phosphatase activity"/>
    <property type="evidence" value="ECO:0007669"/>
    <property type="project" value="UniProtKB-EC"/>
</dbReference>
<dbReference type="AlphaFoldDB" id="A0A485BBW8"/>
<dbReference type="PANTHER" id="PTHR30447:SF0">
    <property type="entry name" value="FRUCTOSE-1,6-BISPHOSPHATASE 1 CLASS 2-RELATED"/>
    <property type="match status" value="1"/>
</dbReference>
<evidence type="ECO:0000256" key="2">
    <source>
        <dbReference type="ARBA" id="ARBA00008989"/>
    </source>
</evidence>
<dbReference type="InterPro" id="IPR004464">
    <property type="entry name" value="FBPase_class-2/SBPase"/>
</dbReference>
<organism evidence="8 9">
    <name type="scientific">Raoultella planticola</name>
    <name type="common">Klebsiella planticola</name>
    <dbReference type="NCBI Taxonomy" id="575"/>
    <lineage>
        <taxon>Bacteria</taxon>
        <taxon>Pseudomonadati</taxon>
        <taxon>Pseudomonadota</taxon>
        <taxon>Gammaproteobacteria</taxon>
        <taxon>Enterobacterales</taxon>
        <taxon>Enterobacteriaceae</taxon>
        <taxon>Klebsiella/Raoultella group</taxon>
        <taxon>Raoultella</taxon>
    </lineage>
</organism>
<comment type="similarity">
    <text evidence="2">Belongs to the FBPase class 2 family.</text>
</comment>
<dbReference type="EMBL" id="CAADJE010000024">
    <property type="protein sequence ID" value="VFS70281.1"/>
    <property type="molecule type" value="Genomic_DNA"/>
</dbReference>